<dbReference type="InterPro" id="IPR023214">
    <property type="entry name" value="HAD_sf"/>
</dbReference>
<dbReference type="SFLD" id="SFLDF00029">
    <property type="entry name" value="phosphoserine_phosphatase"/>
    <property type="match status" value="1"/>
</dbReference>
<dbReference type="SUPFAM" id="SSF56784">
    <property type="entry name" value="HAD-like"/>
    <property type="match status" value="1"/>
</dbReference>
<dbReference type="GO" id="GO:0000287">
    <property type="term" value="F:magnesium ion binding"/>
    <property type="evidence" value="ECO:0007669"/>
    <property type="project" value="TreeGrafter"/>
</dbReference>
<evidence type="ECO:0000256" key="9">
    <source>
        <dbReference type="ARBA" id="ARBA00022842"/>
    </source>
</evidence>
<evidence type="ECO:0000256" key="12">
    <source>
        <dbReference type="ARBA" id="ARBA00048138"/>
    </source>
</evidence>
<evidence type="ECO:0000256" key="8">
    <source>
        <dbReference type="ARBA" id="ARBA00022801"/>
    </source>
</evidence>
<dbReference type="InterPro" id="IPR050582">
    <property type="entry name" value="HAD-like_SerB"/>
</dbReference>
<comment type="similarity">
    <text evidence="3">Belongs to the HAD-like hydrolase superfamily. SerB family.</text>
</comment>
<dbReference type="GO" id="GO:0006564">
    <property type="term" value="P:L-serine biosynthetic process"/>
    <property type="evidence" value="ECO:0007669"/>
    <property type="project" value="UniProtKB-KW"/>
</dbReference>
<evidence type="ECO:0000313" key="15">
    <source>
        <dbReference type="EMBL" id="ANN73390.1"/>
    </source>
</evidence>
<dbReference type="SFLD" id="SFLDS00003">
    <property type="entry name" value="Haloacid_Dehalogenase"/>
    <property type="match status" value="1"/>
</dbReference>
<dbReference type="STRING" id="463025.BAU08_20385"/>
<proteinExistence type="inferred from homology"/>
<dbReference type="NCBIfam" id="TIGR00338">
    <property type="entry name" value="serB"/>
    <property type="match status" value="1"/>
</dbReference>
<keyword evidence="7" id="KW-0479">Metal-binding</keyword>
<evidence type="ECO:0000256" key="14">
    <source>
        <dbReference type="PIRSR" id="PIRSR604469-1"/>
    </source>
</evidence>
<dbReference type="PANTHER" id="PTHR43344">
    <property type="entry name" value="PHOSPHOSERINE PHOSPHATASE"/>
    <property type="match status" value="1"/>
</dbReference>
<dbReference type="Gene3D" id="3.40.50.1000">
    <property type="entry name" value="HAD superfamily/HAD-like"/>
    <property type="match status" value="1"/>
</dbReference>
<dbReference type="RefSeq" id="WP_066671330.1">
    <property type="nucleotide sequence ID" value="NZ_CP016171.1"/>
</dbReference>
<evidence type="ECO:0000313" key="16">
    <source>
        <dbReference type="Proteomes" id="UP000092213"/>
    </source>
</evidence>
<accession>A0A193G0K0</accession>
<evidence type="ECO:0000256" key="3">
    <source>
        <dbReference type="ARBA" id="ARBA00009184"/>
    </source>
</evidence>
<dbReference type="AlphaFoldDB" id="A0A193G0K0"/>
<keyword evidence="10" id="KW-0718">Serine biosynthesis</keyword>
<comment type="pathway">
    <text evidence="2">Amino-acid biosynthesis; L-serine biosynthesis; L-serine from 3-phospho-D-glycerate: step 3/3.</text>
</comment>
<dbReference type="PANTHER" id="PTHR43344:SF2">
    <property type="entry name" value="PHOSPHOSERINE PHOSPHATASE"/>
    <property type="match status" value="1"/>
</dbReference>
<evidence type="ECO:0000256" key="1">
    <source>
        <dbReference type="ARBA" id="ARBA00001946"/>
    </source>
</evidence>
<reference evidence="15 16" key="1">
    <citation type="submission" date="2016-06" db="EMBL/GenBank/DDBJ databases">
        <title>Complete genome sequences of Bordetella bronchialis and Bordetella flabilis.</title>
        <authorList>
            <person name="LiPuma J.J."/>
            <person name="Spilker T."/>
        </authorList>
    </citation>
    <scope>NUCLEOTIDE SEQUENCE [LARGE SCALE GENOMIC DNA]</scope>
    <source>
        <strain evidence="15 16">AU17976</strain>
    </source>
</reference>
<evidence type="ECO:0000256" key="2">
    <source>
        <dbReference type="ARBA" id="ARBA00005135"/>
    </source>
</evidence>
<organism evidence="15 16">
    <name type="scientific">Bordetella bronchialis</name>
    <dbReference type="NCBI Taxonomy" id="463025"/>
    <lineage>
        <taxon>Bacteria</taxon>
        <taxon>Pseudomonadati</taxon>
        <taxon>Pseudomonadota</taxon>
        <taxon>Betaproteobacteria</taxon>
        <taxon>Burkholderiales</taxon>
        <taxon>Alcaligenaceae</taxon>
        <taxon>Bordetella</taxon>
    </lineage>
</organism>
<dbReference type="GO" id="GO:0036424">
    <property type="term" value="F:L-phosphoserine phosphatase activity"/>
    <property type="evidence" value="ECO:0007669"/>
    <property type="project" value="InterPro"/>
</dbReference>
<comment type="catalytic activity">
    <reaction evidence="13">
        <text>O-phospho-D-serine + H2O = D-serine + phosphate</text>
        <dbReference type="Rhea" id="RHEA:24873"/>
        <dbReference type="ChEBI" id="CHEBI:15377"/>
        <dbReference type="ChEBI" id="CHEBI:35247"/>
        <dbReference type="ChEBI" id="CHEBI:43474"/>
        <dbReference type="ChEBI" id="CHEBI:58680"/>
        <dbReference type="EC" id="3.1.3.3"/>
    </reaction>
</comment>
<keyword evidence="8" id="KW-0378">Hydrolase</keyword>
<dbReference type="EC" id="3.1.3.3" evidence="4"/>
<dbReference type="SFLD" id="SFLDG01136">
    <property type="entry name" value="C1.6:_Phosphoserine_Phosphatas"/>
    <property type="match status" value="1"/>
</dbReference>
<dbReference type="InterPro" id="IPR004469">
    <property type="entry name" value="PSP"/>
</dbReference>
<evidence type="ECO:0000256" key="4">
    <source>
        <dbReference type="ARBA" id="ARBA00012640"/>
    </source>
</evidence>
<feature type="active site" description="Nucleophile" evidence="14">
    <location>
        <position position="80"/>
    </location>
</feature>
<evidence type="ECO:0000256" key="10">
    <source>
        <dbReference type="ARBA" id="ARBA00023299"/>
    </source>
</evidence>
<protein>
    <recommendedName>
        <fullName evidence="5">Phosphoserine phosphatase</fullName>
        <ecNumber evidence="4">3.1.3.3</ecNumber>
    </recommendedName>
    <alternativeName>
        <fullName evidence="11">O-phosphoserine phosphohydrolase</fullName>
    </alternativeName>
</protein>
<dbReference type="UniPathway" id="UPA00135">
    <property type="reaction ID" value="UER00198"/>
</dbReference>
<keyword evidence="9" id="KW-0460">Magnesium</keyword>
<evidence type="ECO:0000256" key="13">
    <source>
        <dbReference type="ARBA" id="ARBA00048523"/>
    </source>
</evidence>
<evidence type="ECO:0000256" key="11">
    <source>
        <dbReference type="ARBA" id="ARBA00031693"/>
    </source>
</evidence>
<evidence type="ECO:0000256" key="7">
    <source>
        <dbReference type="ARBA" id="ARBA00022723"/>
    </source>
</evidence>
<dbReference type="Proteomes" id="UP000092213">
    <property type="component" value="Chromosome"/>
</dbReference>
<dbReference type="SFLD" id="SFLDG01137">
    <property type="entry name" value="C1.6.1:_Phosphoserine_Phosphat"/>
    <property type="match status" value="1"/>
</dbReference>
<keyword evidence="6" id="KW-0028">Amino-acid biosynthesis</keyword>
<dbReference type="NCBIfam" id="TIGR01488">
    <property type="entry name" value="HAD-SF-IB"/>
    <property type="match status" value="1"/>
</dbReference>
<gene>
    <name evidence="15" type="ORF">BAU08_20385</name>
</gene>
<dbReference type="GO" id="GO:0005737">
    <property type="term" value="C:cytoplasm"/>
    <property type="evidence" value="ECO:0007669"/>
    <property type="project" value="TreeGrafter"/>
</dbReference>
<dbReference type="EMBL" id="CP016171">
    <property type="protein sequence ID" value="ANN73390.1"/>
    <property type="molecule type" value="Genomic_DNA"/>
</dbReference>
<comment type="cofactor">
    <cofactor evidence="1">
        <name>Mg(2+)</name>
        <dbReference type="ChEBI" id="CHEBI:18420"/>
    </cofactor>
</comment>
<comment type="catalytic activity">
    <reaction evidence="12">
        <text>O-phospho-L-serine + H2O = L-serine + phosphate</text>
        <dbReference type="Rhea" id="RHEA:21208"/>
        <dbReference type="ChEBI" id="CHEBI:15377"/>
        <dbReference type="ChEBI" id="CHEBI:33384"/>
        <dbReference type="ChEBI" id="CHEBI:43474"/>
        <dbReference type="ChEBI" id="CHEBI:57524"/>
        <dbReference type="EC" id="3.1.3.3"/>
    </reaction>
</comment>
<name>A0A193G0K0_9BORD</name>
<dbReference type="Pfam" id="PF12710">
    <property type="entry name" value="HAD"/>
    <property type="match status" value="1"/>
</dbReference>
<sequence>MQVVVQSPAALDADVVASLARRLQATSVAYQGPALARLALPPQADAQRQAVHAACQALGLDSAVLPPGRVLADFKLAVFDMDSTLIDIECIDELADLVGKKDEVAALTEQAMQSGKVDYDTSLRMRTRLLAGLPVSAFGPLYDARVRFSPGAHALVAGLRQAGLKTAIVSGGFDYFTGRVRAELGVDVDHSNRLAVRDGRLTGELEGPLINARLKAAHLSRLCAEMGIPTSAAIAIGDGSNDREMMALAGLSVGFRPKPILRPLVNVVIDHLGLDSLLEALAAPPAGRAPS</sequence>
<feature type="active site" description="Proton donor" evidence="14">
    <location>
        <position position="82"/>
    </location>
</feature>
<evidence type="ECO:0000256" key="5">
    <source>
        <dbReference type="ARBA" id="ARBA00015196"/>
    </source>
</evidence>
<dbReference type="InterPro" id="IPR036412">
    <property type="entry name" value="HAD-like_sf"/>
</dbReference>
<evidence type="ECO:0000256" key="6">
    <source>
        <dbReference type="ARBA" id="ARBA00022605"/>
    </source>
</evidence>